<dbReference type="PRINTS" id="PR00705">
    <property type="entry name" value="PAPAIN"/>
</dbReference>
<keyword evidence="17" id="KW-1185">Reference proteome</keyword>
<keyword evidence="3" id="KW-0645">Protease</keyword>
<keyword evidence="10" id="KW-0458">Lysosome</keyword>
<dbReference type="InterPro" id="IPR039417">
    <property type="entry name" value="Peptidase_C1A_papain-like"/>
</dbReference>
<dbReference type="PANTHER" id="PTHR12411">
    <property type="entry name" value="CYSTEINE PROTEASE FAMILY C1-RELATED"/>
    <property type="match status" value="1"/>
</dbReference>
<evidence type="ECO:0000256" key="7">
    <source>
        <dbReference type="ARBA" id="ARBA00023145"/>
    </source>
</evidence>
<evidence type="ECO:0000256" key="10">
    <source>
        <dbReference type="ARBA" id="ARBA00023228"/>
    </source>
</evidence>
<dbReference type="InterPro" id="IPR013128">
    <property type="entry name" value="Peptidase_C1A"/>
</dbReference>
<dbReference type="Proteomes" id="UP001591681">
    <property type="component" value="Unassembled WGS sequence"/>
</dbReference>
<evidence type="ECO:0000256" key="8">
    <source>
        <dbReference type="ARBA" id="ARBA00023157"/>
    </source>
</evidence>
<protein>
    <recommendedName>
        <fullName evidence="14">Cathepsin O</fullName>
        <ecNumber evidence="13">3.4.22.42</ecNumber>
    </recommendedName>
</protein>
<dbReference type="CDD" id="cd02248">
    <property type="entry name" value="Peptidase_C1A"/>
    <property type="match status" value="1"/>
</dbReference>
<evidence type="ECO:0000256" key="3">
    <source>
        <dbReference type="ARBA" id="ARBA00022670"/>
    </source>
</evidence>
<dbReference type="InterPro" id="IPR013201">
    <property type="entry name" value="Prot_inhib_I29"/>
</dbReference>
<dbReference type="EMBL" id="JBHFQA010000013">
    <property type="protein sequence ID" value="KAL2089216.1"/>
    <property type="molecule type" value="Genomic_DNA"/>
</dbReference>
<evidence type="ECO:0000259" key="15">
    <source>
        <dbReference type="SMART" id="SM00645"/>
    </source>
</evidence>
<evidence type="ECO:0000256" key="9">
    <source>
        <dbReference type="ARBA" id="ARBA00023180"/>
    </source>
</evidence>
<dbReference type="PROSITE" id="PS00639">
    <property type="entry name" value="THIOL_PROTEASE_HIS"/>
    <property type="match status" value="1"/>
</dbReference>
<dbReference type="FunFam" id="3.90.70.10:FF:000079">
    <property type="entry name" value="Cathepsin O"/>
    <property type="match status" value="1"/>
</dbReference>
<comment type="caution">
    <text evidence="16">The sequence shown here is derived from an EMBL/GenBank/DDBJ whole genome shotgun (WGS) entry which is preliminary data.</text>
</comment>
<dbReference type="InterPro" id="IPR025660">
    <property type="entry name" value="Pept_his_AS"/>
</dbReference>
<evidence type="ECO:0000256" key="4">
    <source>
        <dbReference type="ARBA" id="ARBA00022729"/>
    </source>
</evidence>
<dbReference type="EC" id="3.4.22.42" evidence="13"/>
<accession>A0ABD1JQS5</accession>
<dbReference type="SUPFAM" id="SSF54001">
    <property type="entry name" value="Cysteine proteinases"/>
    <property type="match status" value="1"/>
</dbReference>
<comment type="similarity">
    <text evidence="2">Belongs to the peptidase C1 family.</text>
</comment>
<gene>
    <name evidence="16" type="ORF">ACEWY4_016115</name>
</gene>
<dbReference type="GO" id="GO:0006508">
    <property type="term" value="P:proteolysis"/>
    <property type="evidence" value="ECO:0007669"/>
    <property type="project" value="UniProtKB-KW"/>
</dbReference>
<dbReference type="InterPro" id="IPR000668">
    <property type="entry name" value="Peptidase_C1A_C"/>
</dbReference>
<evidence type="ECO:0000256" key="6">
    <source>
        <dbReference type="ARBA" id="ARBA00022807"/>
    </source>
</evidence>
<evidence type="ECO:0000256" key="1">
    <source>
        <dbReference type="ARBA" id="ARBA00004371"/>
    </source>
</evidence>
<keyword evidence="4" id="KW-0732">Signal</keyword>
<feature type="domain" description="Peptidase C1A papain C-terminal" evidence="15">
    <location>
        <begin position="132"/>
        <end position="344"/>
    </location>
</feature>
<comment type="subcellular location">
    <subcellularLocation>
        <location evidence="1">Lysosome</location>
    </subcellularLocation>
</comment>
<dbReference type="GO" id="GO:0005764">
    <property type="term" value="C:lysosome"/>
    <property type="evidence" value="ECO:0007669"/>
    <property type="project" value="UniProtKB-SubCell"/>
</dbReference>
<reference evidence="16 17" key="1">
    <citation type="submission" date="2024-09" db="EMBL/GenBank/DDBJ databases">
        <title>A chromosome-level genome assembly of Gray's grenadier anchovy, Coilia grayii.</title>
        <authorList>
            <person name="Fu Z."/>
        </authorList>
    </citation>
    <scope>NUCLEOTIDE SEQUENCE [LARGE SCALE GENOMIC DNA]</scope>
    <source>
        <strain evidence="16">G4</strain>
        <tissue evidence="16">Muscle</tissue>
    </source>
</reference>
<sequence length="345" mass="39509">MERLAVLFWLLYQGLDLTTEKRLPLEEREGTESKYNLSVEFALYRKILQHTYTTPEEYLQRRINFENSLKRHTFLNIPPKEHTNSSARYGVNQFSYLSTRQFRELYLHAQHETVPRYYARRLNQGSHVGRELPARFDWRDEGKVGPVQNQGACGGCWAFSIVGAMESVRAKNGRPLEELSVQQVIDCSYRDQGCDGGSTVRALGWLKETQEKLVKKSDYPYKGTSGICHYFDQSEDGVSVNNFEAYDFSEEEELMKQWLVDYGPLVVTVDAVSWQDYLGGVIQHHCSSHYANHAVQITGYDTTGDVPYWIVRNSWGTSWGIDGYVHIRIGSNLCGIADTVAAVFV</sequence>
<evidence type="ECO:0000313" key="17">
    <source>
        <dbReference type="Proteomes" id="UP001591681"/>
    </source>
</evidence>
<evidence type="ECO:0000256" key="12">
    <source>
        <dbReference type="ARBA" id="ARBA00053492"/>
    </source>
</evidence>
<evidence type="ECO:0000256" key="2">
    <source>
        <dbReference type="ARBA" id="ARBA00008455"/>
    </source>
</evidence>
<keyword evidence="7" id="KW-0865">Zymogen</keyword>
<dbReference type="Gene3D" id="3.90.70.10">
    <property type="entry name" value="Cysteine proteinases"/>
    <property type="match status" value="1"/>
</dbReference>
<dbReference type="Pfam" id="PF00112">
    <property type="entry name" value="Peptidase_C1"/>
    <property type="match status" value="1"/>
</dbReference>
<keyword evidence="6" id="KW-0788">Thiol protease</keyword>
<dbReference type="InterPro" id="IPR038765">
    <property type="entry name" value="Papain-like_cys_pep_sf"/>
</dbReference>
<comment type="function">
    <text evidence="12">Proteolytic enzyme possibly involved in normal cellular protein degradation and turnover.</text>
</comment>
<evidence type="ECO:0000256" key="11">
    <source>
        <dbReference type="ARBA" id="ARBA00051025"/>
    </source>
</evidence>
<keyword evidence="8" id="KW-1015">Disulfide bond</keyword>
<proteinExistence type="inferred from homology"/>
<dbReference type="Pfam" id="PF08246">
    <property type="entry name" value="Inhibitor_I29"/>
    <property type="match status" value="1"/>
</dbReference>
<organism evidence="16 17">
    <name type="scientific">Coilia grayii</name>
    <name type="common">Gray's grenadier anchovy</name>
    <dbReference type="NCBI Taxonomy" id="363190"/>
    <lineage>
        <taxon>Eukaryota</taxon>
        <taxon>Metazoa</taxon>
        <taxon>Chordata</taxon>
        <taxon>Craniata</taxon>
        <taxon>Vertebrata</taxon>
        <taxon>Euteleostomi</taxon>
        <taxon>Actinopterygii</taxon>
        <taxon>Neopterygii</taxon>
        <taxon>Teleostei</taxon>
        <taxon>Clupei</taxon>
        <taxon>Clupeiformes</taxon>
        <taxon>Clupeoidei</taxon>
        <taxon>Engraulidae</taxon>
        <taxon>Coilinae</taxon>
        <taxon>Coilia</taxon>
    </lineage>
</organism>
<dbReference type="InterPro" id="IPR025661">
    <property type="entry name" value="Pept_asp_AS"/>
</dbReference>
<evidence type="ECO:0000256" key="5">
    <source>
        <dbReference type="ARBA" id="ARBA00022801"/>
    </source>
</evidence>
<dbReference type="SMART" id="SM00645">
    <property type="entry name" value="Pept_C1"/>
    <property type="match status" value="1"/>
</dbReference>
<dbReference type="GO" id="GO:0008234">
    <property type="term" value="F:cysteine-type peptidase activity"/>
    <property type="evidence" value="ECO:0007669"/>
    <property type="project" value="UniProtKB-KW"/>
</dbReference>
<comment type="catalytic activity">
    <reaction evidence="11">
        <text>The recombinant human enzyme hydrolyzes synthetic endopeptidase substrates including Z-Phe-Arg-NHMec and Z-Arg-Arg-NHMec.</text>
        <dbReference type="EC" id="3.4.22.42"/>
    </reaction>
</comment>
<evidence type="ECO:0000256" key="13">
    <source>
        <dbReference type="ARBA" id="ARBA00066464"/>
    </source>
</evidence>
<keyword evidence="9" id="KW-0325">Glycoprotein</keyword>
<dbReference type="AlphaFoldDB" id="A0ABD1JQS5"/>
<evidence type="ECO:0000313" key="16">
    <source>
        <dbReference type="EMBL" id="KAL2089216.1"/>
    </source>
</evidence>
<name>A0ABD1JQS5_9TELE</name>
<dbReference type="PROSITE" id="PS00640">
    <property type="entry name" value="THIOL_PROTEASE_ASN"/>
    <property type="match status" value="1"/>
</dbReference>
<evidence type="ECO:0000256" key="14">
    <source>
        <dbReference type="ARBA" id="ARBA00072046"/>
    </source>
</evidence>
<keyword evidence="5" id="KW-0378">Hydrolase</keyword>